<feature type="region of interest" description="Disordered" evidence="1">
    <location>
        <begin position="44"/>
        <end position="76"/>
    </location>
</feature>
<dbReference type="GeneID" id="70236865"/>
<dbReference type="EMBL" id="JAEUBE010000366">
    <property type="protein sequence ID" value="KAH3663500.1"/>
    <property type="molecule type" value="Genomic_DNA"/>
</dbReference>
<gene>
    <name evidence="2" type="ORF">OGAPHI_004901</name>
</gene>
<evidence type="ECO:0000256" key="1">
    <source>
        <dbReference type="SAM" id="MobiDB-lite"/>
    </source>
</evidence>
<reference evidence="2" key="1">
    <citation type="journal article" date="2021" name="Open Biol.">
        <title>Shared evolutionary footprints suggest mitochondrial oxidative damage underlies multiple complex I losses in fungi.</title>
        <authorList>
            <person name="Schikora-Tamarit M.A."/>
            <person name="Marcet-Houben M."/>
            <person name="Nosek J."/>
            <person name="Gabaldon T."/>
        </authorList>
    </citation>
    <scope>NUCLEOTIDE SEQUENCE</scope>
    <source>
        <strain evidence="2">CBS6075</strain>
    </source>
</reference>
<dbReference type="Proteomes" id="UP000769157">
    <property type="component" value="Unassembled WGS sequence"/>
</dbReference>
<comment type="caution">
    <text evidence="2">The sequence shown here is derived from an EMBL/GenBank/DDBJ whole genome shotgun (WGS) entry which is preliminary data.</text>
</comment>
<keyword evidence="3" id="KW-1185">Reference proteome</keyword>
<evidence type="ECO:0000313" key="2">
    <source>
        <dbReference type="EMBL" id="KAH3663500.1"/>
    </source>
</evidence>
<protein>
    <submittedName>
        <fullName evidence="2">Uncharacterized protein</fullName>
    </submittedName>
</protein>
<reference evidence="2" key="2">
    <citation type="submission" date="2021-01" db="EMBL/GenBank/DDBJ databases">
        <authorList>
            <person name="Schikora-Tamarit M.A."/>
        </authorList>
    </citation>
    <scope>NUCLEOTIDE SEQUENCE</scope>
    <source>
        <strain evidence="2">CBS6075</strain>
    </source>
</reference>
<feature type="compositionally biased region" description="Acidic residues" evidence="1">
    <location>
        <begin position="54"/>
        <end position="66"/>
    </location>
</feature>
<sequence length="90" mass="10090">MEKDIAQSLCVLDNTEDDSDKEQENHNVVGFEVRRPLYPGIVDSGVSRNYQSPMDDDSVGQEEAEQQELQNETNDSYDLAGCVQTVTHVL</sequence>
<proteinExistence type="predicted"/>
<organism evidence="2 3">
    <name type="scientific">Ogataea philodendri</name>
    <dbReference type="NCBI Taxonomy" id="1378263"/>
    <lineage>
        <taxon>Eukaryota</taxon>
        <taxon>Fungi</taxon>
        <taxon>Dikarya</taxon>
        <taxon>Ascomycota</taxon>
        <taxon>Saccharomycotina</taxon>
        <taxon>Pichiomycetes</taxon>
        <taxon>Pichiales</taxon>
        <taxon>Pichiaceae</taxon>
        <taxon>Ogataea</taxon>
    </lineage>
</organism>
<accession>A0A9P8T304</accession>
<dbReference type="RefSeq" id="XP_046059836.1">
    <property type="nucleotide sequence ID" value="XM_046206029.1"/>
</dbReference>
<dbReference type="AlphaFoldDB" id="A0A9P8T304"/>
<name>A0A9P8T304_9ASCO</name>
<evidence type="ECO:0000313" key="3">
    <source>
        <dbReference type="Proteomes" id="UP000769157"/>
    </source>
</evidence>